<dbReference type="Gene3D" id="3.40.50.1000">
    <property type="entry name" value="HAD superfamily/HAD-like"/>
    <property type="match status" value="1"/>
</dbReference>
<dbReference type="PANTHER" id="PTHR43434">
    <property type="entry name" value="PHOSPHOGLYCOLATE PHOSPHATASE"/>
    <property type="match status" value="1"/>
</dbReference>
<dbReference type="InterPro" id="IPR023214">
    <property type="entry name" value="HAD_sf"/>
</dbReference>
<dbReference type="AlphaFoldDB" id="A0A1G6HMT1"/>
<dbReference type="CDD" id="cd01427">
    <property type="entry name" value="HAD_like"/>
    <property type="match status" value="1"/>
</dbReference>
<dbReference type="InterPro" id="IPR036412">
    <property type="entry name" value="HAD-like_sf"/>
</dbReference>
<dbReference type="GO" id="GO:0006281">
    <property type="term" value="P:DNA repair"/>
    <property type="evidence" value="ECO:0007669"/>
    <property type="project" value="TreeGrafter"/>
</dbReference>
<reference evidence="2" key="1">
    <citation type="submission" date="2016-10" db="EMBL/GenBank/DDBJ databases">
        <authorList>
            <person name="Varghese N."/>
            <person name="Submissions S."/>
        </authorList>
    </citation>
    <scope>NUCLEOTIDE SEQUENCE [LARGE SCALE GENOMIC DNA]</scope>
    <source>
        <strain evidence="2">DSM 11005</strain>
    </source>
</reference>
<proteinExistence type="predicted"/>
<evidence type="ECO:0000313" key="1">
    <source>
        <dbReference type="EMBL" id="SDB95428.1"/>
    </source>
</evidence>
<dbReference type="Pfam" id="PF00702">
    <property type="entry name" value="Hydrolase"/>
    <property type="match status" value="1"/>
</dbReference>
<dbReference type="InterPro" id="IPR050155">
    <property type="entry name" value="HAD-like_hydrolase_sf"/>
</dbReference>
<dbReference type="SUPFAM" id="SSF56784">
    <property type="entry name" value="HAD-like"/>
    <property type="match status" value="1"/>
</dbReference>
<accession>A0A1G6HMT1</accession>
<dbReference type="PANTHER" id="PTHR43434:SF1">
    <property type="entry name" value="PHOSPHOGLYCOLATE PHOSPHATASE"/>
    <property type="match status" value="1"/>
</dbReference>
<dbReference type="EMBL" id="FMYW01000001">
    <property type="protein sequence ID" value="SDB95428.1"/>
    <property type="molecule type" value="Genomic_DNA"/>
</dbReference>
<dbReference type="Gene3D" id="1.10.150.240">
    <property type="entry name" value="Putative phosphatase, domain 2"/>
    <property type="match status" value="1"/>
</dbReference>
<dbReference type="InterPro" id="IPR023198">
    <property type="entry name" value="PGP-like_dom2"/>
</dbReference>
<keyword evidence="2" id="KW-1185">Reference proteome</keyword>
<organism evidence="1 2">
    <name type="scientific">Succiniclasticum ruminis</name>
    <dbReference type="NCBI Taxonomy" id="40841"/>
    <lineage>
        <taxon>Bacteria</taxon>
        <taxon>Bacillati</taxon>
        <taxon>Bacillota</taxon>
        <taxon>Negativicutes</taxon>
        <taxon>Acidaminococcales</taxon>
        <taxon>Acidaminococcaceae</taxon>
        <taxon>Succiniclasticum</taxon>
    </lineage>
</organism>
<protein>
    <submittedName>
        <fullName evidence="1">Phosphoglycolate phosphatase, HAD superfamily</fullName>
    </submittedName>
</protein>
<dbReference type="GO" id="GO:0008967">
    <property type="term" value="F:phosphoglycolate phosphatase activity"/>
    <property type="evidence" value="ECO:0007669"/>
    <property type="project" value="TreeGrafter"/>
</dbReference>
<name>A0A1G6HMT1_9FIRM</name>
<dbReference type="SFLD" id="SFLDS00003">
    <property type="entry name" value="Haloacid_Dehalogenase"/>
    <property type="match status" value="1"/>
</dbReference>
<dbReference type="GO" id="GO:0005829">
    <property type="term" value="C:cytosol"/>
    <property type="evidence" value="ECO:0007669"/>
    <property type="project" value="TreeGrafter"/>
</dbReference>
<evidence type="ECO:0000313" key="2">
    <source>
        <dbReference type="Proteomes" id="UP000198943"/>
    </source>
</evidence>
<gene>
    <name evidence="1" type="ORF">SAMN04487864_10195</name>
</gene>
<dbReference type="Proteomes" id="UP000198943">
    <property type="component" value="Unassembled WGS sequence"/>
</dbReference>
<dbReference type="RefSeq" id="WP_093728885.1">
    <property type="nucleotide sequence ID" value="NZ_FMYW01000001.1"/>
</dbReference>
<dbReference type="SFLD" id="SFLDG01129">
    <property type="entry name" value="C1.5:_HAD__Beta-PGM__Phosphata"/>
    <property type="match status" value="1"/>
</dbReference>
<sequence length="220" mass="25822">MIVAFDLDGTLIDSTKRHYYLMEELLKNYKIEIPFNFRKEFMDYKAKGYSGLSYLINCLNIETNIAVTINNDWKKHIEDDLWLNTDVLFYDALFTCKTLEKLGVDLFFLSNRNNKNGAKNELLRLGLSDFPDNLFLISCHDTYKKADILSSLKELDSHCIMIGDTEVDYQAAIEAETDYYMLNRGFRCKHFWDVMNVRSYNSLLPILKRIDAYHFSGEIH</sequence>
<dbReference type="OrthoDB" id="9807630at2"/>